<proteinExistence type="predicted"/>
<evidence type="ECO:0000313" key="1">
    <source>
        <dbReference type="EMBL" id="GEU55001.1"/>
    </source>
</evidence>
<organism evidence="1">
    <name type="scientific">Tanacetum cinerariifolium</name>
    <name type="common">Dalmatian daisy</name>
    <name type="synonym">Chrysanthemum cinerariifolium</name>
    <dbReference type="NCBI Taxonomy" id="118510"/>
    <lineage>
        <taxon>Eukaryota</taxon>
        <taxon>Viridiplantae</taxon>
        <taxon>Streptophyta</taxon>
        <taxon>Embryophyta</taxon>
        <taxon>Tracheophyta</taxon>
        <taxon>Spermatophyta</taxon>
        <taxon>Magnoliopsida</taxon>
        <taxon>eudicotyledons</taxon>
        <taxon>Gunneridae</taxon>
        <taxon>Pentapetalae</taxon>
        <taxon>asterids</taxon>
        <taxon>campanulids</taxon>
        <taxon>Asterales</taxon>
        <taxon>Asteraceae</taxon>
        <taxon>Asteroideae</taxon>
        <taxon>Anthemideae</taxon>
        <taxon>Anthemidinae</taxon>
        <taxon>Tanacetum</taxon>
    </lineage>
</organism>
<gene>
    <name evidence="1" type="ORF">Tci_026979</name>
</gene>
<name>A0A6L2KZA0_TANCI</name>
<accession>A0A6L2KZA0</accession>
<comment type="caution">
    <text evidence="1">The sequence shown here is derived from an EMBL/GenBank/DDBJ whole genome shotgun (WGS) entry which is preliminary data.</text>
</comment>
<reference evidence="1" key="1">
    <citation type="journal article" date="2019" name="Sci. Rep.">
        <title>Draft genome of Tanacetum cinerariifolium, the natural source of mosquito coil.</title>
        <authorList>
            <person name="Yamashiro T."/>
            <person name="Shiraishi A."/>
            <person name="Satake H."/>
            <person name="Nakayama K."/>
        </authorList>
    </citation>
    <scope>NUCLEOTIDE SEQUENCE</scope>
</reference>
<dbReference type="EMBL" id="BKCJ010003423">
    <property type="protein sequence ID" value="GEU55001.1"/>
    <property type="molecule type" value="Genomic_DNA"/>
</dbReference>
<protein>
    <submittedName>
        <fullName evidence="1">Uncharacterized protein</fullName>
    </submittedName>
</protein>
<sequence>MQHNELMDLVTKLSNRVVALETDLKQTKKVYGVTYTKLIMKIDEIDQDPNISLIQHDAKIQGSTAEPVSTVGAAVTTASIDVRLASPTRRVSTTNDITIAETLVYIRRNAAKDKGKGIMTEFEPVQTKIKLQQEQKRLGYEAAMRLQEELDEEKRQRMARVHEAVQSFSEEE</sequence>
<dbReference type="AlphaFoldDB" id="A0A6L2KZA0"/>